<comment type="caution">
    <text evidence="1">The sequence shown here is derived from an EMBL/GenBank/DDBJ whole genome shotgun (WGS) entry which is preliminary data.</text>
</comment>
<accession>J9G0B8</accession>
<organism evidence="1">
    <name type="scientific">gut metagenome</name>
    <dbReference type="NCBI Taxonomy" id="749906"/>
    <lineage>
        <taxon>unclassified sequences</taxon>
        <taxon>metagenomes</taxon>
        <taxon>organismal metagenomes</taxon>
    </lineage>
</organism>
<reference evidence="1" key="1">
    <citation type="journal article" date="2012" name="PLoS ONE">
        <title>Gene sets for utilization of primary and secondary nutrition supplies in the distal gut of endangered iberian lynx.</title>
        <authorList>
            <person name="Alcaide M."/>
            <person name="Messina E."/>
            <person name="Richter M."/>
            <person name="Bargiela R."/>
            <person name="Peplies J."/>
            <person name="Huws S.A."/>
            <person name="Newbold C.J."/>
            <person name="Golyshin P.N."/>
            <person name="Simon M.A."/>
            <person name="Lopez G."/>
            <person name="Yakimov M.M."/>
            <person name="Ferrer M."/>
        </authorList>
    </citation>
    <scope>NUCLEOTIDE SEQUENCE</scope>
</reference>
<dbReference type="Gene3D" id="3.40.50.300">
    <property type="entry name" value="P-loop containing nucleotide triphosphate hydrolases"/>
    <property type="match status" value="1"/>
</dbReference>
<sequence>MRQEDKLSLRNWEEYKADINNSTPVENLSEAEIARKKTYLEAHPIEWIKYFFPKYAGYEFAPFQVKAIKRIVRNPEWYEVLSWSRELAKSTIVMFCVMYLVLTGKKHNVMLTAATLDAAVKLLAPYLANFEANGRLEAFYGDQVNPGEWTTEHFKLKNGASFTAVGAGQAPRGSRNENVRPDVLLTDDYDTDQDCRNPVMLDKKWDWWEKAFYPTRSVSEDTLVVWCGNLIAKDTCVARAGKMADHWDIVNLTDKDGNSTWPEKNTPERIERIRRSISTKALQGEYYKQPYLRREDLQEPAFRKKSRR</sequence>
<dbReference type="EMBL" id="AMCI01003444">
    <property type="protein sequence ID" value="EJX00279.1"/>
    <property type="molecule type" value="Genomic_DNA"/>
</dbReference>
<protein>
    <submittedName>
        <fullName evidence="1">Uncharacterized protein</fullName>
    </submittedName>
</protein>
<name>J9G0B8_9ZZZZ</name>
<dbReference type="InterPro" id="IPR027417">
    <property type="entry name" value="P-loop_NTPase"/>
</dbReference>
<dbReference type="AlphaFoldDB" id="J9G0B8"/>
<proteinExistence type="predicted"/>
<evidence type="ECO:0000313" key="1">
    <source>
        <dbReference type="EMBL" id="EJX00279.1"/>
    </source>
</evidence>
<gene>
    <name evidence="1" type="ORF">EVA_11615</name>
</gene>